<protein>
    <recommendedName>
        <fullName evidence="3">J domain-containing protein</fullName>
    </recommendedName>
</protein>
<dbReference type="GO" id="GO:0006457">
    <property type="term" value="P:protein folding"/>
    <property type="evidence" value="ECO:0007669"/>
    <property type="project" value="InterPro"/>
</dbReference>
<dbReference type="CDD" id="cd06257">
    <property type="entry name" value="DnaJ"/>
    <property type="match status" value="1"/>
</dbReference>
<dbReference type="Proteomes" id="UP000724874">
    <property type="component" value="Unassembled WGS sequence"/>
</dbReference>
<dbReference type="InterPro" id="IPR036869">
    <property type="entry name" value="J_dom_sf"/>
</dbReference>
<dbReference type="Pfam" id="PF00226">
    <property type="entry name" value="DnaJ"/>
    <property type="match status" value="1"/>
</dbReference>
<dbReference type="Gene3D" id="2.60.260.20">
    <property type="entry name" value="Urease metallochaperone UreE, N-terminal domain"/>
    <property type="match status" value="2"/>
</dbReference>
<sequence>MYPMSVQDALRILDISEGASPDEIKDAYRTMALTWHPDRHFNSYDKEMSARHFLEVTDAYRTLVREGFVKPLNPAMFKHRHEPPPVRRPPPLAHQTSSESSISVDSFVHMVASSTESFTTPASSNIESPRSSWKQGVRQPSETLASQYRNMPLSPNIFNYEAPPQGSGTGPAVYRPPTPFAPVPRTTEAKKFSTKAKPTQSQSVYSAAQFGHRQSSFHHSQSLPFREHSVSRSHTPPYTIPLHSIGMGPSGEWAYSLSISLEELFTGKHFRFGITRSYMSGKSKNVVIEIDIPPGCRPGTRILCRNVGHEWQPGVYQDIAFIIEEAPHDRFVRLFDDLIMDIRLPWVDSLRRQGGKVPFMGIDGRSLIIQIDYPRDKSMKGRSIVQGAGMPVRENGQVVGRGNLIIQWEILPPKPKIFHFFGRLWGRK</sequence>
<evidence type="ECO:0000259" key="3">
    <source>
        <dbReference type="PROSITE" id="PS50076"/>
    </source>
</evidence>
<gene>
    <name evidence="4" type="ORF">CPB84DRAFT_1744653</name>
</gene>
<evidence type="ECO:0000256" key="2">
    <source>
        <dbReference type="SAM" id="MobiDB-lite"/>
    </source>
</evidence>
<keyword evidence="1" id="KW-0143">Chaperone</keyword>
<organism evidence="4 5">
    <name type="scientific">Gymnopilus junonius</name>
    <name type="common">Spectacular rustgill mushroom</name>
    <name type="synonym">Gymnopilus spectabilis subsp. junonius</name>
    <dbReference type="NCBI Taxonomy" id="109634"/>
    <lineage>
        <taxon>Eukaryota</taxon>
        <taxon>Fungi</taxon>
        <taxon>Dikarya</taxon>
        <taxon>Basidiomycota</taxon>
        <taxon>Agaricomycotina</taxon>
        <taxon>Agaricomycetes</taxon>
        <taxon>Agaricomycetidae</taxon>
        <taxon>Agaricales</taxon>
        <taxon>Agaricineae</taxon>
        <taxon>Hymenogastraceae</taxon>
        <taxon>Gymnopilus</taxon>
    </lineage>
</organism>
<dbReference type="PROSITE" id="PS50076">
    <property type="entry name" value="DNAJ_2"/>
    <property type="match status" value="1"/>
</dbReference>
<evidence type="ECO:0000256" key="1">
    <source>
        <dbReference type="ARBA" id="ARBA00023186"/>
    </source>
</evidence>
<dbReference type="SUPFAM" id="SSF49493">
    <property type="entry name" value="HSP40/DnaJ peptide-binding domain"/>
    <property type="match status" value="1"/>
</dbReference>
<dbReference type="SMART" id="SM00271">
    <property type="entry name" value="DnaJ"/>
    <property type="match status" value="1"/>
</dbReference>
<comment type="caution">
    <text evidence="4">The sequence shown here is derived from an EMBL/GenBank/DDBJ whole genome shotgun (WGS) entry which is preliminary data.</text>
</comment>
<feature type="region of interest" description="Disordered" evidence="2">
    <location>
        <begin position="165"/>
        <end position="198"/>
    </location>
</feature>
<dbReference type="GO" id="GO:0051087">
    <property type="term" value="F:protein-folding chaperone binding"/>
    <property type="evidence" value="ECO:0007669"/>
    <property type="project" value="TreeGrafter"/>
</dbReference>
<feature type="region of interest" description="Disordered" evidence="2">
    <location>
        <begin position="119"/>
        <end position="141"/>
    </location>
</feature>
<feature type="domain" description="J" evidence="3">
    <location>
        <begin position="8"/>
        <end position="68"/>
    </location>
</feature>
<dbReference type="CDD" id="cd10747">
    <property type="entry name" value="DnaJ_C"/>
    <property type="match status" value="1"/>
</dbReference>
<dbReference type="PANTHER" id="PTHR24078">
    <property type="entry name" value="DNAJ HOMOLOG SUBFAMILY C MEMBER"/>
    <property type="match status" value="1"/>
</dbReference>
<reference evidence="4" key="1">
    <citation type="submission" date="2020-11" db="EMBL/GenBank/DDBJ databases">
        <authorList>
            <consortium name="DOE Joint Genome Institute"/>
            <person name="Ahrendt S."/>
            <person name="Riley R."/>
            <person name="Andreopoulos W."/>
            <person name="LaButti K."/>
            <person name="Pangilinan J."/>
            <person name="Ruiz-duenas F.J."/>
            <person name="Barrasa J.M."/>
            <person name="Sanchez-Garcia M."/>
            <person name="Camarero S."/>
            <person name="Miyauchi S."/>
            <person name="Serrano A."/>
            <person name="Linde D."/>
            <person name="Babiker R."/>
            <person name="Drula E."/>
            <person name="Ayuso-Fernandez I."/>
            <person name="Pacheco R."/>
            <person name="Padilla G."/>
            <person name="Ferreira P."/>
            <person name="Barriuso J."/>
            <person name="Kellner H."/>
            <person name="Castanera R."/>
            <person name="Alfaro M."/>
            <person name="Ramirez L."/>
            <person name="Pisabarro A.G."/>
            <person name="Kuo A."/>
            <person name="Tritt A."/>
            <person name="Lipzen A."/>
            <person name="He G."/>
            <person name="Yan M."/>
            <person name="Ng V."/>
            <person name="Cullen D."/>
            <person name="Martin F."/>
            <person name="Rosso M.-N."/>
            <person name="Henrissat B."/>
            <person name="Hibbett D."/>
            <person name="Martinez A.T."/>
            <person name="Grigoriev I.V."/>
        </authorList>
    </citation>
    <scope>NUCLEOTIDE SEQUENCE</scope>
    <source>
        <strain evidence="4">AH 44721</strain>
    </source>
</reference>
<dbReference type="InterPro" id="IPR051339">
    <property type="entry name" value="DnaJ_subfamily_B"/>
</dbReference>
<feature type="region of interest" description="Disordered" evidence="2">
    <location>
        <begin position="79"/>
        <end position="100"/>
    </location>
</feature>
<dbReference type="GO" id="GO:0006413">
    <property type="term" value="P:translational initiation"/>
    <property type="evidence" value="ECO:0007669"/>
    <property type="project" value="TreeGrafter"/>
</dbReference>
<dbReference type="InterPro" id="IPR008971">
    <property type="entry name" value="HSP40/DnaJ_pept-bd"/>
</dbReference>
<accession>A0A9P5TS95</accession>
<dbReference type="InterPro" id="IPR001623">
    <property type="entry name" value="DnaJ_domain"/>
</dbReference>
<proteinExistence type="predicted"/>
<dbReference type="AlphaFoldDB" id="A0A9P5TS95"/>
<dbReference type="PRINTS" id="PR00625">
    <property type="entry name" value="JDOMAIN"/>
</dbReference>
<keyword evidence="5" id="KW-1185">Reference proteome</keyword>
<dbReference type="GO" id="GO:0051082">
    <property type="term" value="F:unfolded protein binding"/>
    <property type="evidence" value="ECO:0007669"/>
    <property type="project" value="InterPro"/>
</dbReference>
<dbReference type="Pfam" id="PF01556">
    <property type="entry name" value="DnaJ_C"/>
    <property type="match status" value="1"/>
</dbReference>
<name>A0A9P5TS95_GYMJU</name>
<dbReference type="PANTHER" id="PTHR24078:SF553">
    <property type="entry name" value="DNAJ HOMOLOG SUBFAMILY B MEMBER 5"/>
    <property type="match status" value="1"/>
</dbReference>
<dbReference type="EMBL" id="JADNYJ010000015">
    <property type="protein sequence ID" value="KAF8907270.1"/>
    <property type="molecule type" value="Genomic_DNA"/>
</dbReference>
<dbReference type="GO" id="GO:0005829">
    <property type="term" value="C:cytosol"/>
    <property type="evidence" value="ECO:0007669"/>
    <property type="project" value="TreeGrafter"/>
</dbReference>
<evidence type="ECO:0000313" key="5">
    <source>
        <dbReference type="Proteomes" id="UP000724874"/>
    </source>
</evidence>
<dbReference type="OrthoDB" id="10250354at2759"/>
<dbReference type="InterPro" id="IPR002939">
    <property type="entry name" value="DnaJ_C"/>
</dbReference>
<evidence type="ECO:0000313" key="4">
    <source>
        <dbReference type="EMBL" id="KAF8907270.1"/>
    </source>
</evidence>
<dbReference type="SUPFAM" id="SSF46565">
    <property type="entry name" value="Chaperone J-domain"/>
    <property type="match status" value="1"/>
</dbReference>
<dbReference type="Gene3D" id="1.10.287.110">
    <property type="entry name" value="DnaJ domain"/>
    <property type="match status" value="1"/>
</dbReference>